<gene>
    <name evidence="5" type="ORF">KME15_28120</name>
</gene>
<keyword evidence="1" id="KW-0805">Transcription regulation</keyword>
<evidence type="ECO:0000256" key="3">
    <source>
        <dbReference type="ARBA" id="ARBA00023163"/>
    </source>
</evidence>
<dbReference type="PROSITE" id="PS00622">
    <property type="entry name" value="HTH_LUXR_1"/>
    <property type="match status" value="1"/>
</dbReference>
<dbReference type="SMART" id="SM00421">
    <property type="entry name" value="HTH_LUXR"/>
    <property type="match status" value="1"/>
</dbReference>
<dbReference type="PROSITE" id="PS50043">
    <property type="entry name" value="HTH_LUXR_2"/>
    <property type="match status" value="1"/>
</dbReference>
<dbReference type="PRINTS" id="PR00038">
    <property type="entry name" value="HTHLUXR"/>
</dbReference>
<dbReference type="Gene3D" id="1.10.10.10">
    <property type="entry name" value="Winged helix-like DNA-binding domain superfamily/Winged helix DNA-binding domain"/>
    <property type="match status" value="1"/>
</dbReference>
<dbReference type="CDD" id="cd06170">
    <property type="entry name" value="LuxR_C_like"/>
    <property type="match status" value="1"/>
</dbReference>
<reference evidence="5" key="1">
    <citation type="submission" date="2021-05" db="EMBL/GenBank/DDBJ databases">
        <authorList>
            <person name="Pietrasiak N."/>
            <person name="Ward R."/>
            <person name="Stajich J.E."/>
            <person name="Kurbessoian T."/>
        </authorList>
    </citation>
    <scope>NUCLEOTIDE SEQUENCE</scope>
    <source>
        <strain evidence="5">UHER 2000/2452</strain>
    </source>
</reference>
<dbReference type="InterPro" id="IPR000792">
    <property type="entry name" value="Tscrpt_reg_LuxR_C"/>
</dbReference>
<evidence type="ECO:0000256" key="2">
    <source>
        <dbReference type="ARBA" id="ARBA00023125"/>
    </source>
</evidence>
<comment type="caution">
    <text evidence="5">The sequence shown here is derived from an EMBL/GenBank/DDBJ whole genome shotgun (WGS) entry which is preliminary data.</text>
</comment>
<dbReference type="PANTHER" id="PTHR44688:SF16">
    <property type="entry name" value="DNA-BINDING TRANSCRIPTIONAL ACTIVATOR DEVR_DOSR"/>
    <property type="match status" value="1"/>
</dbReference>
<feature type="domain" description="HTH luxR-type" evidence="4">
    <location>
        <begin position="6"/>
        <end position="71"/>
    </location>
</feature>
<evidence type="ECO:0000259" key="4">
    <source>
        <dbReference type="PROSITE" id="PS50043"/>
    </source>
</evidence>
<dbReference type="AlphaFoldDB" id="A0A951QGS8"/>
<reference evidence="5" key="2">
    <citation type="journal article" date="2022" name="Microbiol. Resour. Announc.">
        <title>Metagenome Sequencing to Explore Phylogenomics of Terrestrial Cyanobacteria.</title>
        <authorList>
            <person name="Ward R.D."/>
            <person name="Stajich J.E."/>
            <person name="Johansen J.R."/>
            <person name="Huntemann M."/>
            <person name="Clum A."/>
            <person name="Foster B."/>
            <person name="Foster B."/>
            <person name="Roux S."/>
            <person name="Palaniappan K."/>
            <person name="Varghese N."/>
            <person name="Mukherjee S."/>
            <person name="Reddy T.B.K."/>
            <person name="Daum C."/>
            <person name="Copeland A."/>
            <person name="Chen I.A."/>
            <person name="Ivanova N.N."/>
            <person name="Kyrpides N.C."/>
            <person name="Shapiro N."/>
            <person name="Eloe-Fadrosh E.A."/>
            <person name="Pietrasiak N."/>
        </authorList>
    </citation>
    <scope>NUCLEOTIDE SEQUENCE</scope>
    <source>
        <strain evidence="5">UHER 2000/2452</strain>
    </source>
</reference>
<keyword evidence="2" id="KW-0238">DNA-binding</keyword>
<protein>
    <submittedName>
        <fullName evidence="5">Response regulator transcription factor</fullName>
    </submittedName>
</protein>
<organism evidence="5 6">
    <name type="scientific">Drouetiella hepatica Uher 2000/2452</name>
    <dbReference type="NCBI Taxonomy" id="904376"/>
    <lineage>
        <taxon>Bacteria</taxon>
        <taxon>Bacillati</taxon>
        <taxon>Cyanobacteriota</taxon>
        <taxon>Cyanophyceae</taxon>
        <taxon>Oculatellales</taxon>
        <taxon>Oculatellaceae</taxon>
        <taxon>Drouetiella</taxon>
    </lineage>
</organism>
<keyword evidence="3" id="KW-0804">Transcription</keyword>
<dbReference type="InterPro" id="IPR036388">
    <property type="entry name" value="WH-like_DNA-bd_sf"/>
</dbReference>
<dbReference type="EMBL" id="JAHHHD010000082">
    <property type="protein sequence ID" value="MBW4662530.1"/>
    <property type="molecule type" value="Genomic_DNA"/>
</dbReference>
<evidence type="ECO:0000313" key="6">
    <source>
        <dbReference type="Proteomes" id="UP000757435"/>
    </source>
</evidence>
<dbReference type="PANTHER" id="PTHR44688">
    <property type="entry name" value="DNA-BINDING TRANSCRIPTIONAL ACTIVATOR DEVR_DOSR"/>
    <property type="match status" value="1"/>
</dbReference>
<evidence type="ECO:0000256" key="1">
    <source>
        <dbReference type="ARBA" id="ARBA00023015"/>
    </source>
</evidence>
<proteinExistence type="predicted"/>
<dbReference type="GO" id="GO:0006355">
    <property type="term" value="P:regulation of DNA-templated transcription"/>
    <property type="evidence" value="ECO:0007669"/>
    <property type="project" value="InterPro"/>
</dbReference>
<dbReference type="SUPFAM" id="SSF46894">
    <property type="entry name" value="C-terminal effector domain of the bipartite response regulators"/>
    <property type="match status" value="1"/>
</dbReference>
<sequence>MVQTLYTTNLERLSSCEMEVLKLLVEGQSNTEIAGVLYVSPNTVKTHVRSILSKFGVDNRVQAVVFALRHGLV</sequence>
<dbReference type="Pfam" id="PF00196">
    <property type="entry name" value="GerE"/>
    <property type="match status" value="1"/>
</dbReference>
<dbReference type="InterPro" id="IPR016032">
    <property type="entry name" value="Sig_transdc_resp-reg_C-effctor"/>
</dbReference>
<accession>A0A951QGS8</accession>
<evidence type="ECO:0000313" key="5">
    <source>
        <dbReference type="EMBL" id="MBW4662530.1"/>
    </source>
</evidence>
<dbReference type="Proteomes" id="UP000757435">
    <property type="component" value="Unassembled WGS sequence"/>
</dbReference>
<dbReference type="GO" id="GO:0003677">
    <property type="term" value="F:DNA binding"/>
    <property type="evidence" value="ECO:0007669"/>
    <property type="project" value="UniProtKB-KW"/>
</dbReference>
<name>A0A951QGS8_9CYAN</name>